<keyword evidence="3" id="KW-1185">Reference proteome</keyword>
<dbReference type="KEGG" id="mgau:MGALJ_10130"/>
<proteinExistence type="predicted"/>
<protein>
    <submittedName>
        <fullName evidence="2">Uncharacterized protein</fullName>
    </submittedName>
</protein>
<evidence type="ECO:0000313" key="3">
    <source>
        <dbReference type="Proteomes" id="UP000465785"/>
    </source>
</evidence>
<accession>A0A9W4FDX1</accession>
<evidence type="ECO:0000256" key="1">
    <source>
        <dbReference type="SAM" id="MobiDB-lite"/>
    </source>
</evidence>
<sequence length="104" mass="11054">MTTTALSPAISPPPGTDFACPWEGTPPHRTVFGVDRTITDSDARVYAAAIQLADGTVDDGTIEPPCLYVCDGERDGIHLNSDQARELAAALLQTAKEVDGWANR</sequence>
<reference evidence="2 3" key="1">
    <citation type="journal article" date="2019" name="Emerg. Microbes Infect.">
        <title>Comprehensive subspecies identification of 175 nontuberculous mycobacteria species based on 7547 genomic profiles.</title>
        <authorList>
            <person name="Matsumoto Y."/>
            <person name="Kinjo T."/>
            <person name="Motooka D."/>
            <person name="Nabeya D."/>
            <person name="Jung N."/>
            <person name="Uechi K."/>
            <person name="Horii T."/>
            <person name="Iida T."/>
            <person name="Fujita J."/>
            <person name="Nakamura S."/>
        </authorList>
    </citation>
    <scope>NUCLEOTIDE SEQUENCE [LARGE SCALE GENOMIC DNA]</scope>
    <source>
        <strain evidence="2 3">JCM 6399</strain>
    </source>
</reference>
<gene>
    <name evidence="2" type="ORF">MGALJ_10130</name>
</gene>
<name>A0A9W4FDX1_9MYCO</name>
<organism evidence="2 3">
    <name type="scientific">Mycobacterium gallinarum</name>
    <dbReference type="NCBI Taxonomy" id="39689"/>
    <lineage>
        <taxon>Bacteria</taxon>
        <taxon>Bacillati</taxon>
        <taxon>Actinomycetota</taxon>
        <taxon>Actinomycetes</taxon>
        <taxon>Mycobacteriales</taxon>
        <taxon>Mycobacteriaceae</taxon>
        <taxon>Mycobacterium</taxon>
    </lineage>
</organism>
<feature type="region of interest" description="Disordered" evidence="1">
    <location>
        <begin position="1"/>
        <end position="24"/>
    </location>
</feature>
<evidence type="ECO:0000313" key="2">
    <source>
        <dbReference type="EMBL" id="BBY91344.1"/>
    </source>
</evidence>
<dbReference type="RefSeq" id="WP_163726917.1">
    <property type="nucleotide sequence ID" value="NZ_AP022601.1"/>
</dbReference>
<dbReference type="EMBL" id="AP022601">
    <property type="protein sequence ID" value="BBY91344.1"/>
    <property type="molecule type" value="Genomic_DNA"/>
</dbReference>
<dbReference type="Proteomes" id="UP000465785">
    <property type="component" value="Chromosome"/>
</dbReference>
<dbReference type="AlphaFoldDB" id="A0A9W4FDX1"/>